<dbReference type="SUPFAM" id="SSF55154">
    <property type="entry name" value="CYTH-like phosphatases"/>
    <property type="match status" value="1"/>
</dbReference>
<comment type="function">
    <text evidence="8">First step of mRNA capping. Converts the 5'-triphosphate end of a nascent mRNA chain into a diphosphate end.</text>
</comment>
<comment type="similarity">
    <text evidence="3 8">Belongs to the fungal TPase family.</text>
</comment>
<dbReference type="Pfam" id="PF02940">
    <property type="entry name" value="mRNA_triPase"/>
    <property type="match status" value="1"/>
</dbReference>
<reference evidence="10" key="1">
    <citation type="submission" date="2021-05" db="EMBL/GenBank/DDBJ databases">
        <title>Encephalitozoon hellem ATCC 50604 Complete Genome.</title>
        <authorList>
            <person name="Mascarenhas dos Santos A.C."/>
            <person name="Julian A.T."/>
            <person name="Pombert J.-F."/>
        </authorList>
    </citation>
    <scope>NUCLEOTIDE SEQUENCE</scope>
    <source>
        <strain evidence="10">ATCC 50604</strain>
    </source>
</reference>
<dbReference type="InterPro" id="IPR037009">
    <property type="entry name" value="mRNA_triPase_Cet1_sf"/>
</dbReference>
<dbReference type="InterPro" id="IPR004206">
    <property type="entry name" value="mRNA_triPase_Cet1"/>
</dbReference>
<dbReference type="EMBL" id="CP075150">
    <property type="protein sequence ID" value="UTX43049.1"/>
    <property type="molecule type" value="Genomic_DNA"/>
</dbReference>
<protein>
    <recommendedName>
        <fullName evidence="8">mRNA-capping enzyme subunit beta</fullName>
        <ecNumber evidence="8">3.6.1.74</ecNumber>
    </recommendedName>
    <alternativeName>
        <fullName evidence="8">mRNA 5'-phosphatase</fullName>
    </alternativeName>
    <alternativeName>
        <fullName evidence="8">mRNA 5'-triphosphate monophosphatase</fullName>
    </alternativeName>
</protein>
<comment type="subcellular location">
    <subcellularLocation>
        <location evidence="2 8">Nucleus</location>
    </subcellularLocation>
</comment>
<keyword evidence="6 8" id="KW-0539">Nucleus</keyword>
<evidence type="ECO:0000256" key="7">
    <source>
        <dbReference type="ARBA" id="ARBA00047740"/>
    </source>
</evidence>
<dbReference type="InterPro" id="IPR040343">
    <property type="entry name" value="Cet1/Ctl1"/>
</dbReference>
<dbReference type="AlphaFoldDB" id="A0A9Q9C2R8"/>
<evidence type="ECO:0000256" key="3">
    <source>
        <dbReference type="ARBA" id="ARBA00006345"/>
    </source>
</evidence>
<dbReference type="GO" id="GO:0006370">
    <property type="term" value="P:7-methylguanosine mRNA capping"/>
    <property type="evidence" value="ECO:0007669"/>
    <property type="project" value="UniProtKB-UniRule"/>
</dbReference>
<comment type="subunit">
    <text evidence="8">Heterodimer. The mRNA-capping enzyme is composed of two separate chains alpha and beta, respectively a mRNA guanylyltransferase and an mRNA 5'-triphosphate monophosphatase.</text>
</comment>
<keyword evidence="4 8" id="KW-0507">mRNA processing</keyword>
<evidence type="ECO:0000256" key="6">
    <source>
        <dbReference type="ARBA" id="ARBA00023242"/>
    </source>
</evidence>
<evidence type="ECO:0000256" key="8">
    <source>
        <dbReference type="RuleBase" id="RU367053"/>
    </source>
</evidence>
<sequence length="221" mass="26106">MEDLTKILKGPVKEHSEYLRKFILAFKNERKELEIRLGKIVSKEDGSRLRIDAVAPVVFRDIPIDYRFESAVDFSDFNTLKKHFSTFKSEAKNDVVIINEDGRETYENGVLKKVEKKIRSQKLDIFIPNKKYDVRLVLSEENEAFKRPSKKKAIVKRVRRRETYFMEPYGFDFTETILSGEKDEKEKRKFEIEVEVFSSEKLVSNDFVSLIYNFNIDLPTQ</sequence>
<dbReference type="EC" id="3.6.1.74" evidence="8"/>
<proteinExistence type="inferred from homology"/>
<name>A0A9Q9C2R8_ENCHE</name>
<evidence type="ECO:0000256" key="4">
    <source>
        <dbReference type="ARBA" id="ARBA00022664"/>
    </source>
</evidence>
<evidence type="ECO:0000259" key="9">
    <source>
        <dbReference type="Pfam" id="PF02940"/>
    </source>
</evidence>
<dbReference type="Gene3D" id="3.20.100.10">
    <property type="entry name" value="mRNA triphosphatase Cet1-like"/>
    <property type="match status" value="1"/>
</dbReference>
<evidence type="ECO:0000256" key="2">
    <source>
        <dbReference type="ARBA" id="ARBA00004123"/>
    </source>
</evidence>
<keyword evidence="8" id="KW-0506">mRNA capping</keyword>
<organism evidence="10 11">
    <name type="scientific">Encephalitozoon hellem</name>
    <name type="common">Microsporidian parasite</name>
    <dbReference type="NCBI Taxonomy" id="27973"/>
    <lineage>
        <taxon>Eukaryota</taxon>
        <taxon>Fungi</taxon>
        <taxon>Fungi incertae sedis</taxon>
        <taxon>Microsporidia</taxon>
        <taxon>Unikaryonidae</taxon>
        <taxon>Encephalitozoon</taxon>
    </lineage>
</organism>
<dbReference type="PANTHER" id="PTHR28118">
    <property type="entry name" value="POLYNUCLEOTIDE 5'-TRIPHOSPHATASE-RELATED"/>
    <property type="match status" value="1"/>
</dbReference>
<comment type="catalytic activity">
    <reaction evidence="7">
        <text>a 5'-end triphospho-ribonucleoside in mRNA + H2O = a 5'-end diphospho-ribonucleoside in mRNA + phosphate + H(+)</text>
        <dbReference type="Rhea" id="RHEA:67004"/>
        <dbReference type="Rhea" id="RHEA-COMP:17164"/>
        <dbReference type="Rhea" id="RHEA-COMP:17165"/>
        <dbReference type="ChEBI" id="CHEBI:15377"/>
        <dbReference type="ChEBI" id="CHEBI:15378"/>
        <dbReference type="ChEBI" id="CHEBI:43474"/>
        <dbReference type="ChEBI" id="CHEBI:167616"/>
        <dbReference type="ChEBI" id="CHEBI:167618"/>
        <dbReference type="EC" id="3.6.1.74"/>
    </reaction>
    <physiologicalReaction direction="left-to-right" evidence="7">
        <dbReference type="Rhea" id="RHEA:67005"/>
    </physiologicalReaction>
</comment>
<dbReference type="InterPro" id="IPR033469">
    <property type="entry name" value="CYTH-like_dom_sf"/>
</dbReference>
<dbReference type="GO" id="GO:0004651">
    <property type="term" value="F:polynucleotide 5'-phosphatase activity"/>
    <property type="evidence" value="ECO:0007669"/>
    <property type="project" value="UniProtKB-UniRule"/>
</dbReference>
<feature type="domain" description="mRNA triphosphatase Cet1-like" evidence="9">
    <location>
        <begin position="95"/>
        <end position="196"/>
    </location>
</feature>
<dbReference type="Proteomes" id="UP001059546">
    <property type="component" value="Chromosome IV"/>
</dbReference>
<dbReference type="PANTHER" id="PTHR28118:SF1">
    <property type="entry name" value="POLYNUCLEOTIDE 5'-TRIPHOSPHATASE CTL1-RELATED"/>
    <property type="match status" value="1"/>
</dbReference>
<gene>
    <name evidence="10" type="ORF">GPU96_04g07840</name>
</gene>
<accession>A0A9Q9C2R8</accession>
<comment type="cofactor">
    <cofactor evidence="1 8">
        <name>Mg(2+)</name>
        <dbReference type="ChEBI" id="CHEBI:18420"/>
    </cofactor>
</comment>
<evidence type="ECO:0000313" key="10">
    <source>
        <dbReference type="EMBL" id="UTX43049.1"/>
    </source>
</evidence>
<dbReference type="GO" id="GO:0140818">
    <property type="term" value="F:mRNA 5'-triphosphate monophosphatase activity"/>
    <property type="evidence" value="ECO:0007669"/>
    <property type="project" value="UniProtKB-EC"/>
</dbReference>
<evidence type="ECO:0000256" key="5">
    <source>
        <dbReference type="ARBA" id="ARBA00022801"/>
    </source>
</evidence>
<keyword evidence="5 8" id="KW-0378">Hydrolase</keyword>
<evidence type="ECO:0000256" key="1">
    <source>
        <dbReference type="ARBA" id="ARBA00001946"/>
    </source>
</evidence>
<evidence type="ECO:0000313" key="11">
    <source>
        <dbReference type="Proteomes" id="UP001059546"/>
    </source>
</evidence>
<dbReference type="GO" id="GO:0031533">
    <property type="term" value="C:mRNA capping enzyme complex"/>
    <property type="evidence" value="ECO:0007669"/>
    <property type="project" value="UniProtKB-UniRule"/>
</dbReference>